<dbReference type="PANTHER" id="PTHR33332">
    <property type="entry name" value="REVERSE TRANSCRIPTASE DOMAIN-CONTAINING PROTEIN"/>
    <property type="match status" value="1"/>
</dbReference>
<feature type="compositionally biased region" description="Basic and acidic residues" evidence="1">
    <location>
        <begin position="337"/>
        <end position="360"/>
    </location>
</feature>
<dbReference type="AlphaFoldDB" id="A0A2B4RX55"/>
<evidence type="ECO:0000313" key="2">
    <source>
        <dbReference type="EMBL" id="PFX20825.1"/>
    </source>
</evidence>
<name>A0A2B4RX55_STYPI</name>
<dbReference type="EMBL" id="LSMT01000301">
    <property type="protein sequence ID" value="PFX20825.1"/>
    <property type="molecule type" value="Genomic_DNA"/>
</dbReference>
<sequence>MLFNLYVADLQDILPPTVKSFQYADDTTLYTSCSTPQITSQAESMNATLAGLGAWSNDSNLALNSKKTKAILISTPQMAHVHSLGNLELGLEISDDTRLFIAFRSGNDMEEFAALAAMESCIADFSQWMQTDKLKLNADKTEFVLIGARQQLQKVSNISILSVGDSKIASSFEVRNLGIWFDSKMKELLSKDKVSVTCIKRGLRISYFYQLGKLPGIGCCPRKNCSLCKTKLVIFNQQSPLQPKITIRKHCRGFVYWIQPELMTQKPSRTVGTDDQRDSSKATRSREEQRAQLAQRPQRGSGHRGPYQKNGGRVDKEGKGQSGQRKLKIQWPQMNSGHRETEAQKKRGTLAERNREEKGVERKRRRERLIIPLVTSQC</sequence>
<organism evidence="2 3">
    <name type="scientific">Stylophora pistillata</name>
    <name type="common">Smooth cauliflower coral</name>
    <dbReference type="NCBI Taxonomy" id="50429"/>
    <lineage>
        <taxon>Eukaryota</taxon>
        <taxon>Metazoa</taxon>
        <taxon>Cnidaria</taxon>
        <taxon>Anthozoa</taxon>
        <taxon>Hexacorallia</taxon>
        <taxon>Scleractinia</taxon>
        <taxon>Astrocoeniina</taxon>
        <taxon>Pocilloporidae</taxon>
        <taxon>Stylophora</taxon>
    </lineage>
</organism>
<evidence type="ECO:0000313" key="3">
    <source>
        <dbReference type="Proteomes" id="UP000225706"/>
    </source>
</evidence>
<keyword evidence="3" id="KW-1185">Reference proteome</keyword>
<proteinExistence type="predicted"/>
<feature type="region of interest" description="Disordered" evidence="1">
    <location>
        <begin position="266"/>
        <end position="364"/>
    </location>
</feature>
<evidence type="ECO:0008006" key="4">
    <source>
        <dbReference type="Google" id="ProtNLM"/>
    </source>
</evidence>
<feature type="compositionally biased region" description="Basic and acidic residues" evidence="1">
    <location>
        <begin position="272"/>
        <end position="290"/>
    </location>
</feature>
<comment type="caution">
    <text evidence="2">The sequence shown here is derived from an EMBL/GenBank/DDBJ whole genome shotgun (WGS) entry which is preliminary data.</text>
</comment>
<evidence type="ECO:0000256" key="1">
    <source>
        <dbReference type="SAM" id="MobiDB-lite"/>
    </source>
</evidence>
<dbReference type="Proteomes" id="UP000225706">
    <property type="component" value="Unassembled WGS sequence"/>
</dbReference>
<reference evidence="3" key="1">
    <citation type="journal article" date="2017" name="bioRxiv">
        <title>Comparative analysis of the genomes of Stylophora pistillata and Acropora digitifera provides evidence for extensive differences between species of corals.</title>
        <authorList>
            <person name="Voolstra C.R."/>
            <person name="Li Y."/>
            <person name="Liew Y.J."/>
            <person name="Baumgarten S."/>
            <person name="Zoccola D."/>
            <person name="Flot J.-F."/>
            <person name="Tambutte S."/>
            <person name="Allemand D."/>
            <person name="Aranda M."/>
        </authorList>
    </citation>
    <scope>NUCLEOTIDE SEQUENCE [LARGE SCALE GENOMIC DNA]</scope>
</reference>
<protein>
    <recommendedName>
        <fullName evidence="4">Reverse transcriptase domain-containing protein</fullName>
    </recommendedName>
</protein>
<gene>
    <name evidence="2" type="ORF">AWC38_SpisGene14693</name>
</gene>
<accession>A0A2B4RX55</accession>